<keyword evidence="2" id="KW-1185">Reference proteome</keyword>
<proteinExistence type="predicted"/>
<organism evidence="1 2">
    <name type="scientific">Anopheles culicifacies</name>
    <dbReference type="NCBI Taxonomy" id="139723"/>
    <lineage>
        <taxon>Eukaryota</taxon>
        <taxon>Metazoa</taxon>
        <taxon>Ecdysozoa</taxon>
        <taxon>Arthropoda</taxon>
        <taxon>Hexapoda</taxon>
        <taxon>Insecta</taxon>
        <taxon>Pterygota</taxon>
        <taxon>Neoptera</taxon>
        <taxon>Endopterygota</taxon>
        <taxon>Diptera</taxon>
        <taxon>Nematocera</taxon>
        <taxon>Culicoidea</taxon>
        <taxon>Culicidae</taxon>
        <taxon>Anophelinae</taxon>
        <taxon>Anopheles</taxon>
        <taxon>culicifacies species complex</taxon>
    </lineage>
</organism>
<dbReference type="AlphaFoldDB" id="A0A182MEN3"/>
<accession>A0A182MEN3</accession>
<sequence>MKSDPTHKPELSPWDKLDLLVKETRHFLDEYDDIVLHKELYRTLFMYHLTILRDEVILLLKKFTTLPKDIAEEKEIECCGVMYSDKDAFKQHYEDAHNKKVLQSASLCELKMSLTKIAFFERHLKDYLLDGQESSCELLLNLRRILRRLDHTLEF</sequence>
<dbReference type="Proteomes" id="UP000075883">
    <property type="component" value="Unassembled WGS sequence"/>
</dbReference>
<reference evidence="2" key="1">
    <citation type="submission" date="2013-09" db="EMBL/GenBank/DDBJ databases">
        <title>The Genome Sequence of Anopheles culicifacies species A.</title>
        <authorList>
            <consortium name="The Broad Institute Genomics Platform"/>
            <person name="Neafsey D.E."/>
            <person name="Besansky N."/>
            <person name="Howell P."/>
            <person name="Walton C."/>
            <person name="Young S.K."/>
            <person name="Zeng Q."/>
            <person name="Gargeya S."/>
            <person name="Fitzgerald M."/>
            <person name="Haas B."/>
            <person name="Abouelleil A."/>
            <person name="Allen A.W."/>
            <person name="Alvarado L."/>
            <person name="Arachchi H.M."/>
            <person name="Berlin A.M."/>
            <person name="Chapman S.B."/>
            <person name="Gainer-Dewar J."/>
            <person name="Goldberg J."/>
            <person name="Griggs A."/>
            <person name="Gujja S."/>
            <person name="Hansen M."/>
            <person name="Howarth C."/>
            <person name="Imamovic A."/>
            <person name="Ireland A."/>
            <person name="Larimer J."/>
            <person name="McCowan C."/>
            <person name="Murphy C."/>
            <person name="Pearson M."/>
            <person name="Poon T.W."/>
            <person name="Priest M."/>
            <person name="Roberts A."/>
            <person name="Saif S."/>
            <person name="Shea T."/>
            <person name="Sisk P."/>
            <person name="Sykes S."/>
            <person name="Wortman J."/>
            <person name="Nusbaum C."/>
            <person name="Birren B."/>
        </authorList>
    </citation>
    <scope>NUCLEOTIDE SEQUENCE [LARGE SCALE GENOMIC DNA]</scope>
    <source>
        <strain evidence="2">A-37</strain>
    </source>
</reference>
<reference evidence="1" key="2">
    <citation type="submission" date="2020-05" db="UniProtKB">
        <authorList>
            <consortium name="EnsemblMetazoa"/>
        </authorList>
    </citation>
    <scope>IDENTIFICATION</scope>
    <source>
        <strain evidence="1">A-37</strain>
    </source>
</reference>
<dbReference type="EMBL" id="AXCM01011087">
    <property type="status" value="NOT_ANNOTATED_CDS"/>
    <property type="molecule type" value="Genomic_DNA"/>
</dbReference>
<dbReference type="VEuPathDB" id="VectorBase:ACUA016419"/>
<dbReference type="EnsemblMetazoa" id="ACUA016419-RA">
    <property type="protein sequence ID" value="ACUA016419-PA"/>
    <property type="gene ID" value="ACUA016419"/>
</dbReference>
<name>A0A182MEN3_9DIPT</name>
<evidence type="ECO:0000313" key="2">
    <source>
        <dbReference type="Proteomes" id="UP000075883"/>
    </source>
</evidence>
<evidence type="ECO:0000313" key="1">
    <source>
        <dbReference type="EnsemblMetazoa" id="ACUA016419-PA"/>
    </source>
</evidence>
<protein>
    <submittedName>
        <fullName evidence="1">Uncharacterized protein</fullName>
    </submittedName>
</protein>